<evidence type="ECO:0000259" key="8">
    <source>
        <dbReference type="PROSITE" id="PS51462"/>
    </source>
</evidence>
<evidence type="ECO:0000256" key="6">
    <source>
        <dbReference type="ARBA" id="ARBA00022842"/>
    </source>
</evidence>
<dbReference type="PROSITE" id="PS01293">
    <property type="entry name" value="NUDIX_COA"/>
    <property type="match status" value="1"/>
</dbReference>
<evidence type="ECO:0000256" key="1">
    <source>
        <dbReference type="ARBA" id="ARBA00001936"/>
    </source>
</evidence>
<dbReference type="OrthoDB" id="9802805at2"/>
<name>A0A1B7LVT9_9MICC</name>
<accession>A0A1B7LVT9</accession>
<keyword evidence="4" id="KW-0479">Metal-binding</keyword>
<comment type="cofactor">
    <cofactor evidence="1">
        <name>Mn(2+)</name>
        <dbReference type="ChEBI" id="CHEBI:29035"/>
    </cofactor>
</comment>
<dbReference type="GO" id="GO:0010945">
    <property type="term" value="F:coenzyme A diphosphatase activity"/>
    <property type="evidence" value="ECO:0007669"/>
    <property type="project" value="InterPro"/>
</dbReference>
<dbReference type="Proteomes" id="UP000078292">
    <property type="component" value="Unassembled WGS sequence"/>
</dbReference>
<dbReference type="Pfam" id="PF00293">
    <property type="entry name" value="NUDIX"/>
    <property type="match status" value="1"/>
</dbReference>
<protein>
    <recommendedName>
        <fullName evidence="8">Nudix hydrolase domain-containing protein</fullName>
    </recommendedName>
</protein>
<dbReference type="InterPro" id="IPR000086">
    <property type="entry name" value="NUDIX_hydrolase_dom"/>
</dbReference>
<keyword evidence="7" id="KW-0464">Manganese</keyword>
<reference evidence="9 10" key="1">
    <citation type="submission" date="2016-04" db="EMBL/GenBank/DDBJ databases">
        <title>First whole genome shotgun sequence of the bacterium Enteractinococcus sp. strain UASWS1574.</title>
        <authorList>
            <person name="Crovadore J."/>
            <person name="Chablais R."/>
            <person name="Lefort F."/>
        </authorList>
    </citation>
    <scope>NUCLEOTIDE SEQUENCE [LARGE SCALE GENOMIC DNA]</scope>
    <source>
        <strain evidence="9 10">UASWS1574</strain>
    </source>
</reference>
<dbReference type="CDD" id="cd03426">
    <property type="entry name" value="NUDIX_CoAse_Nudt7"/>
    <property type="match status" value="1"/>
</dbReference>
<dbReference type="InterPro" id="IPR000059">
    <property type="entry name" value="NUDIX_hydrolase_NudL_CS"/>
</dbReference>
<evidence type="ECO:0000256" key="5">
    <source>
        <dbReference type="ARBA" id="ARBA00022801"/>
    </source>
</evidence>
<comment type="similarity">
    <text evidence="3">Belongs to the Nudix hydrolase family. PCD1 subfamily.</text>
</comment>
<keyword evidence="5" id="KW-0378">Hydrolase</keyword>
<dbReference type="AlphaFoldDB" id="A0A1B7LVT9"/>
<evidence type="ECO:0000313" key="10">
    <source>
        <dbReference type="Proteomes" id="UP000078292"/>
    </source>
</evidence>
<dbReference type="SUPFAM" id="SSF55811">
    <property type="entry name" value="Nudix"/>
    <property type="match status" value="1"/>
</dbReference>
<dbReference type="GO" id="GO:0009132">
    <property type="term" value="P:nucleoside diphosphate metabolic process"/>
    <property type="evidence" value="ECO:0007669"/>
    <property type="project" value="InterPro"/>
</dbReference>
<dbReference type="RefSeq" id="WP_052505027.1">
    <property type="nucleotide sequence ID" value="NZ_LXEY01000022.1"/>
</dbReference>
<dbReference type="GO" id="GO:0030145">
    <property type="term" value="F:manganese ion binding"/>
    <property type="evidence" value="ECO:0007669"/>
    <property type="project" value="InterPro"/>
</dbReference>
<feature type="domain" description="Nudix hydrolase" evidence="8">
    <location>
        <begin position="66"/>
        <end position="200"/>
    </location>
</feature>
<dbReference type="Gene3D" id="3.90.79.10">
    <property type="entry name" value="Nucleoside Triphosphate Pyrophosphohydrolase"/>
    <property type="match status" value="1"/>
</dbReference>
<evidence type="ECO:0000256" key="3">
    <source>
        <dbReference type="ARBA" id="ARBA00006506"/>
    </source>
</evidence>
<dbReference type="PANTHER" id="PTHR12992">
    <property type="entry name" value="NUDIX HYDROLASE"/>
    <property type="match status" value="1"/>
</dbReference>
<organism evidence="9 10">
    <name type="scientific">Enteractinococcus helveticum</name>
    <dbReference type="NCBI Taxonomy" id="1837282"/>
    <lineage>
        <taxon>Bacteria</taxon>
        <taxon>Bacillati</taxon>
        <taxon>Actinomycetota</taxon>
        <taxon>Actinomycetes</taxon>
        <taxon>Micrococcales</taxon>
        <taxon>Micrococcaceae</taxon>
    </lineage>
</organism>
<dbReference type="GO" id="GO:0000287">
    <property type="term" value="F:magnesium ion binding"/>
    <property type="evidence" value="ECO:0007669"/>
    <property type="project" value="InterPro"/>
</dbReference>
<evidence type="ECO:0000256" key="7">
    <source>
        <dbReference type="ARBA" id="ARBA00023211"/>
    </source>
</evidence>
<dbReference type="STRING" id="1837282.A6F49_14840"/>
<dbReference type="PROSITE" id="PS51462">
    <property type="entry name" value="NUDIX"/>
    <property type="match status" value="1"/>
</dbReference>
<gene>
    <name evidence="9" type="ORF">A6F49_14840</name>
</gene>
<dbReference type="InterPro" id="IPR045121">
    <property type="entry name" value="CoAse"/>
</dbReference>
<dbReference type="EMBL" id="LXEY01000022">
    <property type="protein sequence ID" value="OAV59164.1"/>
    <property type="molecule type" value="Genomic_DNA"/>
</dbReference>
<sequence>MQLDGALADLLALVHTHGTVHPDIANRVTVSPAATLPEYNSTWPFRISDLIDPRQASVLLLFGSMDDRPATFRRTIVPQELDVLLTQRSMALRNHPGQVSFPGGGLEPQDDDEIACAIRETQEETGVDPNGIIPLGKLPELPLPISNFRVTPVVGWWQHPNEMVTTEEATRVFRVPVGDLVDPKLRVTAVATDRSAKQRFGTPAFTVGGTLVWGFTAMILDRVLELLGWAEPWDPRYKIDITGWDATKPVPAAYFDPDHSEVDLTGQK</sequence>
<keyword evidence="10" id="KW-1185">Reference proteome</keyword>
<comment type="caution">
    <text evidence="9">The sequence shown here is derived from an EMBL/GenBank/DDBJ whole genome shotgun (WGS) entry which is preliminary data.</text>
</comment>
<dbReference type="PANTHER" id="PTHR12992:SF11">
    <property type="entry name" value="MITOCHONDRIAL COENZYME A DIPHOSPHATASE NUDT8"/>
    <property type="match status" value="1"/>
</dbReference>
<comment type="cofactor">
    <cofactor evidence="2">
        <name>Mg(2+)</name>
        <dbReference type="ChEBI" id="CHEBI:18420"/>
    </cofactor>
</comment>
<dbReference type="InterPro" id="IPR015797">
    <property type="entry name" value="NUDIX_hydrolase-like_dom_sf"/>
</dbReference>
<evidence type="ECO:0000256" key="4">
    <source>
        <dbReference type="ARBA" id="ARBA00022723"/>
    </source>
</evidence>
<proteinExistence type="inferred from homology"/>
<keyword evidence="6" id="KW-0460">Magnesium</keyword>
<evidence type="ECO:0000256" key="2">
    <source>
        <dbReference type="ARBA" id="ARBA00001946"/>
    </source>
</evidence>
<evidence type="ECO:0000313" key="9">
    <source>
        <dbReference type="EMBL" id="OAV59164.1"/>
    </source>
</evidence>